<protein>
    <recommendedName>
        <fullName evidence="2">Methyltransferase-like protein 5</fullName>
    </recommendedName>
</protein>
<dbReference type="InterPro" id="IPR029063">
    <property type="entry name" value="SAM-dependent_MTases_sf"/>
</dbReference>
<dbReference type="InterPro" id="IPR051720">
    <property type="entry name" value="rRNA_MeTrfase/Polyamine_Synth"/>
</dbReference>
<dbReference type="EMBL" id="UYYF01004907">
    <property type="protein sequence ID" value="VDN07554.1"/>
    <property type="molecule type" value="Genomic_DNA"/>
</dbReference>
<accession>A0A0N5D9S9</accession>
<dbReference type="PANTHER" id="PTHR23290">
    <property type="entry name" value="RRNA N6-ADENOSINE-METHYLTRANSFERASE METTL5"/>
    <property type="match status" value="1"/>
</dbReference>
<dbReference type="Gene3D" id="3.40.50.150">
    <property type="entry name" value="Vaccinia Virus protein VP39"/>
    <property type="match status" value="1"/>
</dbReference>
<dbReference type="OMA" id="CINCDIL"/>
<dbReference type="GO" id="GO:0003676">
    <property type="term" value="F:nucleic acid binding"/>
    <property type="evidence" value="ECO:0007669"/>
    <property type="project" value="InterPro"/>
</dbReference>
<evidence type="ECO:0000313" key="6">
    <source>
        <dbReference type="WBParaSite" id="TCLT_0000989901-mRNA-1"/>
    </source>
</evidence>
<dbReference type="GO" id="GO:0008988">
    <property type="term" value="F:rRNA (adenine-N6-)-methyltransferase activity"/>
    <property type="evidence" value="ECO:0007669"/>
    <property type="project" value="TreeGrafter"/>
</dbReference>
<evidence type="ECO:0000313" key="4">
    <source>
        <dbReference type="EMBL" id="VDN07554.1"/>
    </source>
</evidence>
<evidence type="ECO:0000259" key="3">
    <source>
        <dbReference type="Pfam" id="PF05175"/>
    </source>
</evidence>
<dbReference type="OrthoDB" id="419617at2759"/>
<dbReference type="WBParaSite" id="TCLT_0000989901-mRNA-1">
    <property type="protein sequence ID" value="TCLT_0000989901-mRNA-1"/>
    <property type="gene ID" value="TCLT_0000989901"/>
</dbReference>
<evidence type="ECO:0000256" key="1">
    <source>
        <dbReference type="ARBA" id="ARBA00009741"/>
    </source>
</evidence>
<dbReference type="PRINTS" id="PR00507">
    <property type="entry name" value="N12N6MTFRASE"/>
</dbReference>
<dbReference type="PROSITE" id="PS00092">
    <property type="entry name" value="N6_MTASE"/>
    <property type="match status" value="1"/>
</dbReference>
<dbReference type="Proteomes" id="UP000276776">
    <property type="component" value="Unassembled WGS sequence"/>
</dbReference>
<organism evidence="6">
    <name type="scientific">Thelazia callipaeda</name>
    <name type="common">Oriental eyeworm</name>
    <name type="synonym">Parasitic nematode</name>
    <dbReference type="NCBI Taxonomy" id="103827"/>
    <lineage>
        <taxon>Eukaryota</taxon>
        <taxon>Metazoa</taxon>
        <taxon>Ecdysozoa</taxon>
        <taxon>Nematoda</taxon>
        <taxon>Chromadorea</taxon>
        <taxon>Rhabditida</taxon>
        <taxon>Spirurina</taxon>
        <taxon>Spiruromorpha</taxon>
        <taxon>Thelazioidea</taxon>
        <taxon>Thelaziidae</taxon>
        <taxon>Thelazia</taxon>
    </lineage>
</organism>
<gene>
    <name evidence="4" type="ORF">TCLT_LOCUS9888</name>
</gene>
<reference evidence="4 5" key="2">
    <citation type="submission" date="2018-11" db="EMBL/GenBank/DDBJ databases">
        <authorList>
            <consortium name="Pathogen Informatics"/>
        </authorList>
    </citation>
    <scope>NUCLEOTIDE SEQUENCE [LARGE SCALE GENOMIC DNA]</scope>
</reference>
<dbReference type="InterPro" id="IPR007848">
    <property type="entry name" value="Small_mtfrase_dom"/>
</dbReference>
<dbReference type="AlphaFoldDB" id="A0A0N5D9S9"/>
<dbReference type="Pfam" id="PF05175">
    <property type="entry name" value="MTS"/>
    <property type="match status" value="1"/>
</dbReference>
<dbReference type="STRING" id="103827.A0A0N5D9S9"/>
<name>A0A0N5D9S9_THECL</name>
<evidence type="ECO:0000256" key="2">
    <source>
        <dbReference type="ARBA" id="ARBA00041374"/>
    </source>
</evidence>
<feature type="domain" description="Methyltransferase small" evidence="3">
    <location>
        <begin position="44"/>
        <end position="165"/>
    </location>
</feature>
<comment type="similarity">
    <text evidence="1">Belongs to the methyltransferase superfamily. PrmA family.</text>
</comment>
<sequence length="226" mass="25074">MKKKHLESFLSAIETFQNPKVRLEQYSTGIELAEAILSSIYDEECIDNCAVADLGCGCGILLLGAVKLGARYGVGVEIDEEAIKICRNNLKHCQLENCVDIICLDVTKNITALMPVFDTVIMNPPFGTKNNAGFDFAVNLGIDLQFVEAGFSLLKQGGKLFSLHKSSTRHHIKKFADRKKKRGISGECIAELVWDLPATYVYHKRQSVDIQVDLWRFSVDSEASAT</sequence>
<reference evidence="6" key="1">
    <citation type="submission" date="2017-02" db="UniProtKB">
        <authorList>
            <consortium name="WormBaseParasite"/>
        </authorList>
    </citation>
    <scope>IDENTIFICATION</scope>
</reference>
<proteinExistence type="inferred from homology"/>
<dbReference type="CDD" id="cd02440">
    <property type="entry name" value="AdoMet_MTases"/>
    <property type="match status" value="1"/>
</dbReference>
<evidence type="ECO:0000313" key="5">
    <source>
        <dbReference type="Proteomes" id="UP000276776"/>
    </source>
</evidence>
<dbReference type="PANTHER" id="PTHR23290:SF0">
    <property type="entry name" value="RRNA N6-ADENOSINE-METHYLTRANSFERASE METTL5"/>
    <property type="match status" value="1"/>
</dbReference>
<dbReference type="InterPro" id="IPR002052">
    <property type="entry name" value="DNA_methylase_N6_adenine_CS"/>
</dbReference>
<dbReference type="SUPFAM" id="SSF53335">
    <property type="entry name" value="S-adenosyl-L-methionine-dependent methyltransferases"/>
    <property type="match status" value="1"/>
</dbReference>
<keyword evidence="5" id="KW-1185">Reference proteome</keyword>